<feature type="compositionally biased region" description="Basic and acidic residues" evidence="1">
    <location>
        <begin position="56"/>
        <end position="67"/>
    </location>
</feature>
<proteinExistence type="predicted"/>
<feature type="region of interest" description="Disordered" evidence="1">
    <location>
        <begin position="145"/>
        <end position="168"/>
    </location>
</feature>
<feature type="compositionally biased region" description="Basic and acidic residues" evidence="1">
    <location>
        <begin position="80"/>
        <end position="108"/>
    </location>
</feature>
<feature type="compositionally biased region" description="Basic and acidic residues" evidence="1">
    <location>
        <begin position="11"/>
        <end position="24"/>
    </location>
</feature>
<organism evidence="2 3">
    <name type="scientific">Penicillium nalgiovense</name>
    <dbReference type="NCBI Taxonomy" id="60175"/>
    <lineage>
        <taxon>Eukaryota</taxon>
        <taxon>Fungi</taxon>
        <taxon>Dikarya</taxon>
        <taxon>Ascomycota</taxon>
        <taxon>Pezizomycotina</taxon>
        <taxon>Eurotiomycetes</taxon>
        <taxon>Eurotiomycetidae</taxon>
        <taxon>Eurotiales</taxon>
        <taxon>Aspergillaceae</taxon>
        <taxon>Penicillium</taxon>
    </lineage>
</organism>
<feature type="non-terminal residue" evidence="2">
    <location>
        <position position="168"/>
    </location>
</feature>
<feature type="compositionally biased region" description="Polar residues" evidence="1">
    <location>
        <begin position="112"/>
        <end position="129"/>
    </location>
</feature>
<reference evidence="3" key="1">
    <citation type="journal article" date="2017" name="Nat. Microbiol.">
        <title>Global analysis of biosynthetic gene clusters reveals vast potential of secondary metabolite production in Penicillium species.</title>
        <authorList>
            <person name="Nielsen J.C."/>
            <person name="Grijseels S."/>
            <person name="Prigent S."/>
            <person name="Ji B."/>
            <person name="Dainat J."/>
            <person name="Nielsen K.F."/>
            <person name="Frisvad J.C."/>
            <person name="Workman M."/>
            <person name="Nielsen J."/>
        </authorList>
    </citation>
    <scope>NUCLEOTIDE SEQUENCE [LARGE SCALE GENOMIC DNA]</scope>
    <source>
        <strain evidence="3">IBT 13039</strain>
    </source>
</reference>
<sequence>MVSNAGVQKTPKTERRAPKHRQETLENFLGEAQKEENSNGEGPSDGEQGAAGPGPVDDRPSADREQPDQPNSSQGSDISGDTHRETGPADDTQVRDEEMSDAEPKLTDESTSDGTAGAQTRGMNDSSVGPQLFVDFEKLNINECRREKKGRHEDPQPGDIAGFGGTGK</sequence>
<protein>
    <submittedName>
        <fullName evidence="2">Uncharacterized protein</fullName>
    </submittedName>
</protein>
<dbReference type="Proteomes" id="UP000191691">
    <property type="component" value="Unassembled WGS sequence"/>
</dbReference>
<dbReference type="AlphaFoldDB" id="A0A1V6W703"/>
<comment type="caution">
    <text evidence="2">The sequence shown here is derived from an EMBL/GenBank/DDBJ whole genome shotgun (WGS) entry which is preliminary data.</text>
</comment>
<accession>A0A1V6W703</accession>
<feature type="region of interest" description="Disordered" evidence="1">
    <location>
        <begin position="1"/>
        <end position="131"/>
    </location>
</feature>
<gene>
    <name evidence="2" type="ORF">PENNAL_c0366G10765</name>
</gene>
<feature type="compositionally biased region" description="Basic and acidic residues" evidence="1">
    <location>
        <begin position="145"/>
        <end position="155"/>
    </location>
</feature>
<evidence type="ECO:0000256" key="1">
    <source>
        <dbReference type="SAM" id="MobiDB-lite"/>
    </source>
</evidence>
<keyword evidence="3" id="KW-1185">Reference proteome</keyword>
<name>A0A1V6W703_PENNA</name>
<feature type="compositionally biased region" description="Polar residues" evidence="1">
    <location>
        <begin position="68"/>
        <end position="79"/>
    </location>
</feature>
<evidence type="ECO:0000313" key="2">
    <source>
        <dbReference type="EMBL" id="OQE58645.1"/>
    </source>
</evidence>
<dbReference type="EMBL" id="MOOB01000366">
    <property type="protein sequence ID" value="OQE58645.1"/>
    <property type="molecule type" value="Genomic_DNA"/>
</dbReference>
<evidence type="ECO:0000313" key="3">
    <source>
        <dbReference type="Proteomes" id="UP000191691"/>
    </source>
</evidence>